<dbReference type="PhylomeDB" id="T1IUB7"/>
<name>T1IUB7_STRMM</name>
<dbReference type="GO" id="GO:0005506">
    <property type="term" value="F:iron ion binding"/>
    <property type="evidence" value="ECO:0007669"/>
    <property type="project" value="UniProtKB-UniRule"/>
</dbReference>
<evidence type="ECO:0000256" key="7">
    <source>
        <dbReference type="ARBA" id="ARBA00023211"/>
    </source>
</evidence>
<evidence type="ECO:0000256" key="10">
    <source>
        <dbReference type="PIRNR" id="PIRNR000912"/>
    </source>
</evidence>
<dbReference type="InterPro" id="IPR013235">
    <property type="entry name" value="PPP_dom"/>
</dbReference>
<evidence type="ECO:0000313" key="14">
    <source>
        <dbReference type="EnsemblMetazoa" id="SMAR004738-PA"/>
    </source>
</evidence>
<dbReference type="EC" id="3.1.3.16" evidence="10"/>
<keyword evidence="12" id="KW-0472">Membrane</keyword>
<comment type="similarity">
    <text evidence="2 10 11">Belongs to the PPP phosphatase family.</text>
</comment>
<dbReference type="InterPro" id="IPR011992">
    <property type="entry name" value="EF-hand-dom_pair"/>
</dbReference>
<feature type="transmembrane region" description="Helical" evidence="12">
    <location>
        <begin position="187"/>
        <end position="204"/>
    </location>
</feature>
<comment type="catalytic activity">
    <reaction evidence="8">
        <text>O-phospho-L-seryl-[protein] + H2O = L-seryl-[protein] + phosphate</text>
        <dbReference type="Rhea" id="RHEA:20629"/>
        <dbReference type="Rhea" id="RHEA-COMP:9863"/>
        <dbReference type="Rhea" id="RHEA-COMP:11604"/>
        <dbReference type="ChEBI" id="CHEBI:15377"/>
        <dbReference type="ChEBI" id="CHEBI:29999"/>
        <dbReference type="ChEBI" id="CHEBI:43474"/>
        <dbReference type="ChEBI" id="CHEBI:83421"/>
        <dbReference type="EC" id="3.1.3.16"/>
    </reaction>
</comment>
<evidence type="ECO:0000256" key="1">
    <source>
        <dbReference type="ARBA" id="ARBA00001936"/>
    </source>
</evidence>
<reference evidence="15" key="1">
    <citation type="submission" date="2011-05" db="EMBL/GenBank/DDBJ databases">
        <authorList>
            <person name="Richards S.R."/>
            <person name="Qu J."/>
            <person name="Jiang H."/>
            <person name="Jhangiani S.N."/>
            <person name="Agravi P."/>
            <person name="Goodspeed R."/>
            <person name="Gross S."/>
            <person name="Mandapat C."/>
            <person name="Jackson L."/>
            <person name="Mathew T."/>
            <person name="Pu L."/>
            <person name="Thornton R."/>
            <person name="Saada N."/>
            <person name="Wilczek-Boney K.B."/>
            <person name="Lee S."/>
            <person name="Kovar C."/>
            <person name="Wu Y."/>
            <person name="Scherer S.E."/>
            <person name="Worley K.C."/>
            <person name="Muzny D.M."/>
            <person name="Gibbs R."/>
        </authorList>
    </citation>
    <scope>NUCLEOTIDE SEQUENCE</scope>
    <source>
        <strain evidence="15">Brora</strain>
    </source>
</reference>
<dbReference type="InterPro" id="IPR051134">
    <property type="entry name" value="PPP_phosphatase"/>
</dbReference>
<reference evidence="14" key="2">
    <citation type="submission" date="2015-02" db="UniProtKB">
        <authorList>
            <consortium name="EnsemblMetazoa"/>
        </authorList>
    </citation>
    <scope>IDENTIFICATION</scope>
</reference>
<organism evidence="14 15">
    <name type="scientific">Strigamia maritima</name>
    <name type="common">European centipede</name>
    <name type="synonym">Geophilus maritimus</name>
    <dbReference type="NCBI Taxonomy" id="126957"/>
    <lineage>
        <taxon>Eukaryota</taxon>
        <taxon>Metazoa</taxon>
        <taxon>Ecdysozoa</taxon>
        <taxon>Arthropoda</taxon>
        <taxon>Myriapoda</taxon>
        <taxon>Chilopoda</taxon>
        <taxon>Pleurostigmophora</taxon>
        <taxon>Geophilomorpha</taxon>
        <taxon>Linotaeniidae</taxon>
        <taxon>Strigamia</taxon>
    </lineage>
</organism>
<dbReference type="PANTHER" id="PTHR45668">
    <property type="entry name" value="SERINE/THREONINE-PROTEIN PHOSPHATASE 5-RELATED"/>
    <property type="match status" value="1"/>
</dbReference>
<dbReference type="AlphaFoldDB" id="T1IUB7"/>
<feature type="domain" description="EF-hand" evidence="13">
    <location>
        <begin position="613"/>
        <end position="648"/>
    </location>
</feature>
<dbReference type="InterPro" id="IPR018247">
    <property type="entry name" value="EF_Hand_1_Ca_BS"/>
</dbReference>
<dbReference type="EMBL" id="JH431526">
    <property type="status" value="NOT_ANNOTATED_CDS"/>
    <property type="molecule type" value="Genomic_DNA"/>
</dbReference>
<evidence type="ECO:0000256" key="5">
    <source>
        <dbReference type="ARBA" id="ARBA00022801"/>
    </source>
</evidence>
<dbReference type="OMA" id="WCEALES"/>
<dbReference type="STRING" id="126957.T1IUB7"/>
<protein>
    <recommendedName>
        <fullName evidence="10">Serine/threonine-protein phosphatase with EF-hands</fullName>
        <ecNumber evidence="10">3.1.3.16</ecNumber>
    </recommendedName>
</protein>
<dbReference type="InterPro" id="IPR012008">
    <property type="entry name" value="Ser/Thr-Pase_EF-hand_contain"/>
</dbReference>
<dbReference type="Gene3D" id="1.10.238.10">
    <property type="entry name" value="EF-hand"/>
    <property type="match status" value="1"/>
</dbReference>
<dbReference type="EnsemblMetazoa" id="SMAR004738-RA">
    <property type="protein sequence ID" value="SMAR004738-PA"/>
    <property type="gene ID" value="SMAR004738"/>
</dbReference>
<dbReference type="GO" id="GO:0004722">
    <property type="term" value="F:protein serine/threonine phosphatase activity"/>
    <property type="evidence" value="ECO:0007669"/>
    <property type="project" value="UniProtKB-EC"/>
</dbReference>
<feature type="domain" description="EF-hand" evidence="13">
    <location>
        <begin position="573"/>
        <end position="608"/>
    </location>
</feature>
<dbReference type="PANTHER" id="PTHR45668:SF3">
    <property type="entry name" value="SERINE_THREONINE-PROTEIN PHOSPHATASE RDGC"/>
    <property type="match status" value="1"/>
</dbReference>
<dbReference type="SUPFAM" id="SSF47473">
    <property type="entry name" value="EF-hand"/>
    <property type="match status" value="1"/>
</dbReference>
<dbReference type="HOGENOM" id="CLU_012603_1_0_1"/>
<keyword evidence="5 10" id="KW-0378">Hydrolase</keyword>
<dbReference type="PIRSF" id="PIRSF000912">
    <property type="entry name" value="PPEF"/>
    <property type="match status" value="1"/>
</dbReference>
<dbReference type="GO" id="GO:0030145">
    <property type="term" value="F:manganese ion binding"/>
    <property type="evidence" value="ECO:0007669"/>
    <property type="project" value="UniProtKB-UniRule"/>
</dbReference>
<dbReference type="Gene3D" id="3.60.21.10">
    <property type="match status" value="1"/>
</dbReference>
<keyword evidence="12" id="KW-1133">Transmembrane helix</keyword>
<dbReference type="PROSITE" id="PS00125">
    <property type="entry name" value="SER_THR_PHOSPHATASE"/>
    <property type="match status" value="1"/>
</dbReference>
<comment type="catalytic activity">
    <reaction evidence="9 10 11">
        <text>O-phospho-L-threonyl-[protein] + H2O = L-threonyl-[protein] + phosphate</text>
        <dbReference type="Rhea" id="RHEA:47004"/>
        <dbReference type="Rhea" id="RHEA-COMP:11060"/>
        <dbReference type="Rhea" id="RHEA-COMP:11605"/>
        <dbReference type="ChEBI" id="CHEBI:15377"/>
        <dbReference type="ChEBI" id="CHEBI:30013"/>
        <dbReference type="ChEBI" id="CHEBI:43474"/>
        <dbReference type="ChEBI" id="CHEBI:61977"/>
        <dbReference type="EC" id="3.1.3.16"/>
    </reaction>
</comment>
<dbReference type="Pfam" id="PF13499">
    <property type="entry name" value="EF-hand_7"/>
    <property type="match status" value="1"/>
</dbReference>
<keyword evidence="4" id="KW-0677">Repeat</keyword>
<accession>T1IUB7</accession>
<keyword evidence="12" id="KW-0812">Transmembrane</keyword>
<dbReference type="InterPro" id="IPR029052">
    <property type="entry name" value="Metallo-depent_PP-like"/>
</dbReference>
<keyword evidence="6" id="KW-0106">Calcium</keyword>
<dbReference type="SUPFAM" id="SSF56300">
    <property type="entry name" value="Metallo-dependent phosphatases"/>
    <property type="match status" value="1"/>
</dbReference>
<dbReference type="GO" id="GO:0050906">
    <property type="term" value="P:detection of stimulus involved in sensory perception"/>
    <property type="evidence" value="ECO:0007669"/>
    <property type="project" value="UniProtKB-UniRule"/>
</dbReference>
<dbReference type="InterPro" id="IPR006186">
    <property type="entry name" value="Ser/Thr-sp_prot-phosphatase"/>
</dbReference>
<dbReference type="Pfam" id="PF00149">
    <property type="entry name" value="Metallophos"/>
    <property type="match status" value="1"/>
</dbReference>
<evidence type="ECO:0000259" key="13">
    <source>
        <dbReference type="PROSITE" id="PS50222"/>
    </source>
</evidence>
<evidence type="ECO:0000256" key="8">
    <source>
        <dbReference type="ARBA" id="ARBA00047761"/>
    </source>
</evidence>
<dbReference type="PROSITE" id="PS50222">
    <property type="entry name" value="EF_HAND_2"/>
    <property type="match status" value="2"/>
</dbReference>
<keyword evidence="7 10" id="KW-0464">Manganese</keyword>
<keyword evidence="3 10" id="KW-0479">Metal-binding</keyword>
<dbReference type="SMART" id="SM00156">
    <property type="entry name" value="PP2Ac"/>
    <property type="match status" value="1"/>
</dbReference>
<evidence type="ECO:0000256" key="4">
    <source>
        <dbReference type="ARBA" id="ARBA00022737"/>
    </source>
</evidence>
<evidence type="ECO:0000256" key="12">
    <source>
        <dbReference type="SAM" id="Phobius"/>
    </source>
</evidence>
<evidence type="ECO:0000313" key="15">
    <source>
        <dbReference type="Proteomes" id="UP000014500"/>
    </source>
</evidence>
<evidence type="ECO:0000256" key="3">
    <source>
        <dbReference type="ARBA" id="ARBA00022723"/>
    </source>
</evidence>
<dbReference type="InterPro" id="IPR004843">
    <property type="entry name" value="Calcineurin-like_PHP"/>
</dbReference>
<sequence length="666" mass="76745">MEVRRRCTWTIFQSLEYAAEQDQLKLYDFFILMIDHLQQLNDVAHKFSSFITHQHENQEQAINDLQLLKSTNPLSIKVENSYKGPHLNFPLRKVDLEAMIEAFRRKKILHAKYALQLLHEARLLLKTKPNISKASTYLSHQITICGDLHGKLDDLLVIFHKNGLPCAENPYVFNGDFVDRGKNSTEVFFILLAAFIVFPNQVYLNRGNHEDNMMNIRYGFTSELMIKYKNHSSMLVQLIQDIYGWLPLATIIDQKILVLHGGISEETDLERLSKIDRHQFLSLLKPPLSTGEPQEWMESENIRSVEWKMAKKLVLAVLEKLVLAVLEKLVLAVLEKLVLAVLEKLILDILWSDPMWSEGCEPNVFRGGGVYFGPDVTRRVLNKHKLKLLVRSHECKAEGYQFVHGNKCLTIFSASDYYDIGSNRGAYVKFCGRELRPFFVQYTTHRIKNLTIKQRLKKKKKLRIKNFNFRVGIVERSALANLKSTISASKTLLFAEFERKDPLATGFIRAKDWCVVMATVLALDLPWRILKDRLVQVEAETGLVNYRTTCDDVSLDSLDSTQEAPSIVETLYRYKNSLETIFRIIDKNNSGSISIKDFQDSCDLLSQHLGYQLPKQHIKDIAITIDINKDGFIDINEFLEAFRLVDTKHQNKNKSLNSICSSEMTV</sequence>
<evidence type="ECO:0000256" key="9">
    <source>
        <dbReference type="ARBA" id="ARBA00048336"/>
    </source>
</evidence>
<proteinExistence type="inferred from homology"/>
<keyword evidence="15" id="KW-1185">Reference proteome</keyword>
<dbReference type="GO" id="GO:0005509">
    <property type="term" value="F:calcium ion binding"/>
    <property type="evidence" value="ECO:0007669"/>
    <property type="project" value="UniProtKB-UniRule"/>
</dbReference>
<dbReference type="eggNOG" id="KOG0377">
    <property type="taxonomic scope" value="Eukaryota"/>
</dbReference>
<dbReference type="CDD" id="cd00051">
    <property type="entry name" value="EFh"/>
    <property type="match status" value="1"/>
</dbReference>
<dbReference type="SMART" id="SM00054">
    <property type="entry name" value="EFh"/>
    <property type="match status" value="2"/>
</dbReference>
<evidence type="ECO:0000256" key="2">
    <source>
        <dbReference type="ARBA" id="ARBA00008294"/>
    </source>
</evidence>
<evidence type="ECO:0000256" key="6">
    <source>
        <dbReference type="ARBA" id="ARBA00022837"/>
    </source>
</evidence>
<evidence type="ECO:0000256" key="11">
    <source>
        <dbReference type="RuleBase" id="RU004273"/>
    </source>
</evidence>
<dbReference type="PRINTS" id="PR00114">
    <property type="entry name" value="STPHPHTASE"/>
</dbReference>
<dbReference type="Pfam" id="PF08321">
    <property type="entry name" value="PPP5"/>
    <property type="match status" value="1"/>
</dbReference>
<dbReference type="Proteomes" id="UP000014500">
    <property type="component" value="Unassembled WGS sequence"/>
</dbReference>
<comment type="cofactor">
    <cofactor evidence="1">
        <name>Mn(2+)</name>
        <dbReference type="ChEBI" id="CHEBI:29035"/>
    </cofactor>
</comment>
<dbReference type="PROSITE" id="PS00018">
    <property type="entry name" value="EF_HAND_1"/>
    <property type="match status" value="2"/>
</dbReference>
<dbReference type="InterPro" id="IPR002048">
    <property type="entry name" value="EF_hand_dom"/>
</dbReference>